<organism evidence="2 3">
    <name type="scientific">Halocaridina rubra</name>
    <name type="common">Hawaiian red shrimp</name>
    <dbReference type="NCBI Taxonomy" id="373956"/>
    <lineage>
        <taxon>Eukaryota</taxon>
        <taxon>Metazoa</taxon>
        <taxon>Ecdysozoa</taxon>
        <taxon>Arthropoda</taxon>
        <taxon>Crustacea</taxon>
        <taxon>Multicrustacea</taxon>
        <taxon>Malacostraca</taxon>
        <taxon>Eumalacostraca</taxon>
        <taxon>Eucarida</taxon>
        <taxon>Decapoda</taxon>
        <taxon>Pleocyemata</taxon>
        <taxon>Caridea</taxon>
        <taxon>Atyoidea</taxon>
        <taxon>Atyidae</taxon>
        <taxon>Halocaridina</taxon>
    </lineage>
</organism>
<feature type="region of interest" description="Disordered" evidence="1">
    <location>
        <begin position="1"/>
        <end position="179"/>
    </location>
</feature>
<proteinExistence type="predicted"/>
<evidence type="ECO:0000313" key="3">
    <source>
        <dbReference type="Proteomes" id="UP001381693"/>
    </source>
</evidence>
<feature type="compositionally biased region" description="Basic and acidic residues" evidence="1">
    <location>
        <begin position="56"/>
        <end position="67"/>
    </location>
</feature>
<gene>
    <name evidence="2" type="ORF">SK128_021463</name>
</gene>
<reference evidence="2 3" key="1">
    <citation type="submission" date="2023-11" db="EMBL/GenBank/DDBJ databases">
        <title>Halocaridina rubra genome assembly.</title>
        <authorList>
            <person name="Smith C."/>
        </authorList>
    </citation>
    <scope>NUCLEOTIDE SEQUENCE [LARGE SCALE GENOMIC DNA]</scope>
    <source>
        <strain evidence="2">EP-1</strain>
        <tissue evidence="2">Whole</tissue>
    </source>
</reference>
<feature type="compositionally biased region" description="Acidic residues" evidence="1">
    <location>
        <begin position="123"/>
        <end position="134"/>
    </location>
</feature>
<comment type="caution">
    <text evidence="2">The sequence shown here is derived from an EMBL/GenBank/DDBJ whole genome shotgun (WGS) entry which is preliminary data.</text>
</comment>
<sequence length="225" mass="24014">MSGATVNSGGGSVGEKSQSAFSAVVRKSFSSFSVDSILSGNGGDSRTSSGGGGARHPADEASDGEHHRSPRRSPLRGSGSTHTTEFLLQEADRDRDIRSKKNDRPPDRNSPPASPGGGGEGGCCDDDHEDDEEVDIHVDTDTEDEKERDGELRPQPIIRPTALGPLQDPRLAALGHTGPPHPHSLLPPHIQAGLWPTLPLLHHQLSLRALASKYEVPLEYTHKNQ</sequence>
<dbReference type="Proteomes" id="UP001381693">
    <property type="component" value="Unassembled WGS sequence"/>
</dbReference>
<dbReference type="EMBL" id="JAXCGZ010019248">
    <property type="protein sequence ID" value="KAK7066351.1"/>
    <property type="molecule type" value="Genomic_DNA"/>
</dbReference>
<evidence type="ECO:0000256" key="1">
    <source>
        <dbReference type="SAM" id="MobiDB-lite"/>
    </source>
</evidence>
<accession>A0AAN8ZS61</accession>
<feature type="compositionally biased region" description="Low complexity" evidence="1">
    <location>
        <begin position="19"/>
        <end position="48"/>
    </location>
</feature>
<feature type="compositionally biased region" description="Basic and acidic residues" evidence="1">
    <location>
        <begin position="135"/>
        <end position="152"/>
    </location>
</feature>
<evidence type="ECO:0000313" key="2">
    <source>
        <dbReference type="EMBL" id="KAK7066351.1"/>
    </source>
</evidence>
<keyword evidence="3" id="KW-1185">Reference proteome</keyword>
<feature type="compositionally biased region" description="Basic and acidic residues" evidence="1">
    <location>
        <begin position="90"/>
        <end position="107"/>
    </location>
</feature>
<protein>
    <submittedName>
        <fullName evidence="2">Uncharacterized protein</fullName>
    </submittedName>
</protein>
<name>A0AAN8ZS61_HALRR</name>
<dbReference type="AlphaFoldDB" id="A0AAN8ZS61"/>